<organism evidence="1 2">
    <name type="scientific">Echinococcus granulosus</name>
    <name type="common">Hydatid tapeworm</name>
    <dbReference type="NCBI Taxonomy" id="6210"/>
    <lineage>
        <taxon>Eukaryota</taxon>
        <taxon>Metazoa</taxon>
        <taxon>Spiralia</taxon>
        <taxon>Lophotrochozoa</taxon>
        <taxon>Platyhelminthes</taxon>
        <taxon>Cestoda</taxon>
        <taxon>Eucestoda</taxon>
        <taxon>Cyclophyllidea</taxon>
        <taxon>Taeniidae</taxon>
        <taxon>Echinococcus</taxon>
        <taxon>Echinococcus granulosus group</taxon>
    </lineage>
</organism>
<dbReference type="GeneID" id="36346736"/>
<accession>W6U0Y5</accession>
<dbReference type="CTD" id="36346736"/>
<name>W6U0Y5_ECHGR</name>
<dbReference type="KEGG" id="egl:EGR_11021"/>
<evidence type="ECO:0000313" key="1">
    <source>
        <dbReference type="EMBL" id="EUB54121.1"/>
    </source>
</evidence>
<dbReference type="Proteomes" id="UP000019149">
    <property type="component" value="Unassembled WGS sequence"/>
</dbReference>
<sequence length="77" mass="8441">MDGSMDSAQVGRYEKKGICLRSGLSIFAVTISRSNTSVYSTFGWRSENERLVVTVDWTQSAVLAPLSMLVLLSVPAR</sequence>
<protein>
    <submittedName>
        <fullName evidence="1">Uncharacterized protein</fullName>
    </submittedName>
</protein>
<proteinExistence type="predicted"/>
<evidence type="ECO:0000313" key="2">
    <source>
        <dbReference type="Proteomes" id="UP000019149"/>
    </source>
</evidence>
<reference evidence="1 2" key="1">
    <citation type="journal article" date="2013" name="Nat. Genet.">
        <title>The genome of the hydatid tapeworm Echinococcus granulosus.</title>
        <authorList>
            <person name="Zheng H."/>
            <person name="Zhang W."/>
            <person name="Zhang L."/>
            <person name="Zhang Z."/>
            <person name="Li J."/>
            <person name="Lu G."/>
            <person name="Zhu Y."/>
            <person name="Wang Y."/>
            <person name="Huang Y."/>
            <person name="Liu J."/>
            <person name="Kang H."/>
            <person name="Chen J."/>
            <person name="Wang L."/>
            <person name="Chen A."/>
            <person name="Yu S."/>
            <person name="Gao Z."/>
            <person name="Jin L."/>
            <person name="Gu W."/>
            <person name="Wang Z."/>
            <person name="Zhao L."/>
            <person name="Shi B."/>
            <person name="Wen H."/>
            <person name="Lin R."/>
            <person name="Jones M.K."/>
            <person name="Brejova B."/>
            <person name="Vinar T."/>
            <person name="Zhao G."/>
            <person name="McManus D.P."/>
            <person name="Chen Z."/>
            <person name="Zhou Y."/>
            <person name="Wang S."/>
        </authorList>
    </citation>
    <scope>NUCLEOTIDE SEQUENCE [LARGE SCALE GENOMIC DNA]</scope>
</reference>
<dbReference type="AlphaFoldDB" id="W6U0Y5"/>
<comment type="caution">
    <text evidence="1">The sequence shown here is derived from an EMBL/GenBank/DDBJ whole genome shotgun (WGS) entry which is preliminary data.</text>
</comment>
<gene>
    <name evidence="1" type="ORF">EGR_11021</name>
</gene>
<keyword evidence="2" id="KW-1185">Reference proteome</keyword>
<dbReference type="EMBL" id="APAU02000332">
    <property type="protein sequence ID" value="EUB54121.1"/>
    <property type="molecule type" value="Genomic_DNA"/>
</dbReference>
<dbReference type="RefSeq" id="XP_024345317.1">
    <property type="nucleotide sequence ID" value="XM_024500270.1"/>
</dbReference>